<accession>L8IYV9</accession>
<feature type="non-terminal residue" evidence="2">
    <location>
        <position position="54"/>
    </location>
</feature>
<dbReference type="CDD" id="cd07765">
    <property type="entry name" value="KRAB_A-box"/>
    <property type="match status" value="1"/>
</dbReference>
<dbReference type="InterPro" id="IPR001909">
    <property type="entry name" value="KRAB"/>
</dbReference>
<evidence type="ECO:0000259" key="1">
    <source>
        <dbReference type="PROSITE" id="PS50805"/>
    </source>
</evidence>
<dbReference type="PANTHER" id="PTHR23232">
    <property type="entry name" value="KRAB DOMAIN C2H2 ZINC FINGER"/>
    <property type="match status" value="1"/>
</dbReference>
<sequence length="54" mass="6210">MAVEQMAARSQVSVIFQDVTVLLTRNEWRNLRPSQRNLYQRVMLENCGNLVSSG</sequence>
<dbReference type="Pfam" id="PF01352">
    <property type="entry name" value="KRAB"/>
    <property type="match status" value="1"/>
</dbReference>
<dbReference type="InterPro" id="IPR036051">
    <property type="entry name" value="KRAB_dom_sf"/>
</dbReference>
<dbReference type="Proteomes" id="UP000011080">
    <property type="component" value="Unassembled WGS sequence"/>
</dbReference>
<organism evidence="2 3">
    <name type="scientific">Bos mutus</name>
    <name type="common">wild yak</name>
    <dbReference type="NCBI Taxonomy" id="72004"/>
    <lineage>
        <taxon>Eukaryota</taxon>
        <taxon>Metazoa</taxon>
        <taxon>Chordata</taxon>
        <taxon>Craniata</taxon>
        <taxon>Vertebrata</taxon>
        <taxon>Euteleostomi</taxon>
        <taxon>Mammalia</taxon>
        <taxon>Eutheria</taxon>
        <taxon>Laurasiatheria</taxon>
        <taxon>Artiodactyla</taxon>
        <taxon>Ruminantia</taxon>
        <taxon>Pecora</taxon>
        <taxon>Bovidae</taxon>
        <taxon>Bovinae</taxon>
        <taxon>Bos</taxon>
    </lineage>
</organism>
<dbReference type="SUPFAM" id="SSF109640">
    <property type="entry name" value="KRAB domain (Kruppel-associated box)"/>
    <property type="match status" value="1"/>
</dbReference>
<feature type="domain" description="KRAB" evidence="1">
    <location>
        <begin position="14"/>
        <end position="54"/>
    </location>
</feature>
<dbReference type="Gene3D" id="6.10.140.140">
    <property type="match status" value="1"/>
</dbReference>
<dbReference type="InterPro" id="IPR050169">
    <property type="entry name" value="Krueppel_C2H2_ZnF"/>
</dbReference>
<evidence type="ECO:0000313" key="2">
    <source>
        <dbReference type="EMBL" id="ELR61631.1"/>
    </source>
</evidence>
<name>L8IYV9_9CETA</name>
<dbReference type="AlphaFoldDB" id="L8IYV9"/>
<dbReference type="EMBL" id="JH880429">
    <property type="protein sequence ID" value="ELR61631.1"/>
    <property type="molecule type" value="Genomic_DNA"/>
</dbReference>
<dbReference type="SMART" id="SM00349">
    <property type="entry name" value="KRAB"/>
    <property type="match status" value="1"/>
</dbReference>
<evidence type="ECO:0000313" key="3">
    <source>
        <dbReference type="Proteomes" id="UP000011080"/>
    </source>
</evidence>
<dbReference type="GO" id="GO:0006355">
    <property type="term" value="P:regulation of DNA-templated transcription"/>
    <property type="evidence" value="ECO:0007669"/>
    <property type="project" value="InterPro"/>
</dbReference>
<protein>
    <recommendedName>
        <fullName evidence="1">KRAB domain-containing protein</fullName>
    </recommendedName>
</protein>
<dbReference type="STRING" id="72004.ENSBMUP00000006995"/>
<dbReference type="PANTHER" id="PTHR23232:SF137">
    <property type="entry name" value="ZINC FINGER PROTEIN 354A"/>
    <property type="match status" value="1"/>
</dbReference>
<reference evidence="2 3" key="1">
    <citation type="journal article" date="2012" name="Nat. Genet.">
        <title>The yak genome and adaptation to life at high altitude.</title>
        <authorList>
            <person name="Qiu Q."/>
            <person name="Zhang G."/>
            <person name="Ma T."/>
            <person name="Qian W."/>
            <person name="Wang J."/>
            <person name="Ye Z."/>
            <person name="Cao C."/>
            <person name="Hu Q."/>
            <person name="Kim J."/>
            <person name="Larkin D.M."/>
            <person name="Auvil L."/>
            <person name="Capitanu B."/>
            <person name="Ma J."/>
            <person name="Lewin H.A."/>
            <person name="Qian X."/>
            <person name="Lang Y."/>
            <person name="Zhou R."/>
            <person name="Wang L."/>
            <person name="Wang K."/>
            <person name="Xia J."/>
            <person name="Liao S."/>
            <person name="Pan S."/>
            <person name="Lu X."/>
            <person name="Hou H."/>
            <person name="Wang Y."/>
            <person name="Zang X."/>
            <person name="Yin Y."/>
            <person name="Ma H."/>
            <person name="Zhang J."/>
            <person name="Wang Z."/>
            <person name="Zhang Y."/>
            <person name="Zhang D."/>
            <person name="Yonezawa T."/>
            <person name="Hasegawa M."/>
            <person name="Zhong Y."/>
            <person name="Liu W."/>
            <person name="Zhang Y."/>
            <person name="Huang Z."/>
            <person name="Zhang S."/>
            <person name="Long R."/>
            <person name="Yang H."/>
            <person name="Wang J."/>
            <person name="Lenstra J.A."/>
            <person name="Cooper D.N."/>
            <person name="Wu Y."/>
            <person name="Wang J."/>
            <person name="Shi P."/>
            <person name="Wang J."/>
            <person name="Liu J."/>
        </authorList>
    </citation>
    <scope>NUCLEOTIDE SEQUENCE [LARGE SCALE GENOMIC DNA]</scope>
    <source>
        <strain evidence="3">yakQH1</strain>
    </source>
</reference>
<proteinExistence type="predicted"/>
<gene>
    <name evidence="2" type="ORF">M91_15087</name>
</gene>
<dbReference type="PROSITE" id="PS50805">
    <property type="entry name" value="KRAB"/>
    <property type="match status" value="1"/>
</dbReference>